<evidence type="ECO:0000256" key="4">
    <source>
        <dbReference type="ARBA" id="ARBA00022692"/>
    </source>
</evidence>
<accession>A0A8X6R3K3</accession>
<evidence type="ECO:0000256" key="11">
    <source>
        <dbReference type="RuleBase" id="RU000488"/>
    </source>
</evidence>
<dbReference type="GO" id="GO:0005743">
    <property type="term" value="C:mitochondrial inner membrane"/>
    <property type="evidence" value="ECO:0007669"/>
    <property type="project" value="UniProtKB-SubCell"/>
</dbReference>
<dbReference type="EMBL" id="BMAW01039207">
    <property type="protein sequence ID" value="GFU54989.1"/>
    <property type="molecule type" value="Genomic_DNA"/>
</dbReference>
<dbReference type="Pfam" id="PF00153">
    <property type="entry name" value="Mito_carr"/>
    <property type="match status" value="3"/>
</dbReference>
<dbReference type="InterPro" id="IPR018108">
    <property type="entry name" value="MCP_transmembrane"/>
</dbReference>
<evidence type="ECO:0000313" key="13">
    <source>
        <dbReference type="Proteomes" id="UP000887013"/>
    </source>
</evidence>
<keyword evidence="6" id="KW-0999">Mitochondrion inner membrane</keyword>
<comment type="similarity">
    <text evidence="2 11">Belongs to the mitochondrial carrier (TC 2.A.29) family.</text>
</comment>
<evidence type="ECO:0000256" key="9">
    <source>
        <dbReference type="ARBA" id="ARBA00023136"/>
    </source>
</evidence>
<comment type="caution">
    <text evidence="12">The sequence shown here is derived from an EMBL/GenBank/DDBJ whole genome shotgun (WGS) entry which is preliminary data.</text>
</comment>
<keyword evidence="9 10" id="KW-0472">Membrane</keyword>
<proteinExistence type="inferred from homology"/>
<keyword evidence="3 11" id="KW-0813">Transport</keyword>
<protein>
    <submittedName>
        <fullName evidence="12">Solute carrier family 25 member 35</fullName>
    </submittedName>
</protein>
<evidence type="ECO:0000256" key="1">
    <source>
        <dbReference type="ARBA" id="ARBA00004448"/>
    </source>
</evidence>
<evidence type="ECO:0000256" key="10">
    <source>
        <dbReference type="PROSITE-ProRule" id="PRU00282"/>
    </source>
</evidence>
<organism evidence="12 13">
    <name type="scientific">Nephila pilipes</name>
    <name type="common">Giant wood spider</name>
    <name type="synonym">Nephila maculata</name>
    <dbReference type="NCBI Taxonomy" id="299642"/>
    <lineage>
        <taxon>Eukaryota</taxon>
        <taxon>Metazoa</taxon>
        <taxon>Ecdysozoa</taxon>
        <taxon>Arthropoda</taxon>
        <taxon>Chelicerata</taxon>
        <taxon>Arachnida</taxon>
        <taxon>Araneae</taxon>
        <taxon>Araneomorphae</taxon>
        <taxon>Entelegynae</taxon>
        <taxon>Araneoidea</taxon>
        <taxon>Nephilidae</taxon>
        <taxon>Nephila</taxon>
    </lineage>
</organism>
<dbReference type="FunFam" id="1.50.40.10:FF:000039">
    <property type="entry name" value="Solute carrier family 25 member 35"/>
    <property type="match status" value="1"/>
</dbReference>
<keyword evidence="13" id="KW-1185">Reference proteome</keyword>
<feature type="repeat" description="Solcar" evidence="10">
    <location>
        <begin position="202"/>
        <end position="293"/>
    </location>
</feature>
<dbReference type="OrthoDB" id="6703404at2759"/>
<dbReference type="PROSITE" id="PS50920">
    <property type="entry name" value="SOLCAR"/>
    <property type="match status" value="3"/>
</dbReference>
<dbReference type="AlphaFoldDB" id="A0A8X6R3K3"/>
<dbReference type="Gene3D" id="1.50.40.10">
    <property type="entry name" value="Mitochondrial carrier domain"/>
    <property type="match status" value="1"/>
</dbReference>
<evidence type="ECO:0000313" key="12">
    <source>
        <dbReference type="EMBL" id="GFU54989.1"/>
    </source>
</evidence>
<evidence type="ECO:0000256" key="2">
    <source>
        <dbReference type="ARBA" id="ARBA00006375"/>
    </source>
</evidence>
<name>A0A8X6R3K3_NEPPI</name>
<dbReference type="InterPro" id="IPR023395">
    <property type="entry name" value="MCP_dom_sf"/>
</dbReference>
<dbReference type="InterPro" id="IPR051508">
    <property type="entry name" value="Mito_Carrier_Antiporter"/>
</dbReference>
<feature type="repeat" description="Solcar" evidence="10">
    <location>
        <begin position="1"/>
        <end position="90"/>
    </location>
</feature>
<sequence>MEFVIGGAAACCAGVFTNPLEVVKTRLQLQGELQSRGVYTVHYKNAFQAFYVIAKSDGIRALQKGLVPALWYQLFMNGVRLGSFDFMQKSGFINSGGEISFSRSIVAGAASGCVGALVGSPFYMVKTQFQAQSSSTIAVGFQHKHQGMLKAFQDVVRQHGFLALWRGASAAMSRVTFGSAAQLATFSNSKSFIEKLQIFKPDSWLCALTASMLGGIAVVVCMTPLDVVSTRLYNQGVDNKGRGLIYSGLWDCIRKIARSEGFFGFYKGSTASLLRTGPHTVLSLVFWNEFRKLYQSYGDKKVPNVPESEVAQL</sequence>
<evidence type="ECO:0000256" key="5">
    <source>
        <dbReference type="ARBA" id="ARBA00022737"/>
    </source>
</evidence>
<dbReference type="SUPFAM" id="SSF103506">
    <property type="entry name" value="Mitochondrial carrier"/>
    <property type="match status" value="1"/>
</dbReference>
<evidence type="ECO:0000256" key="7">
    <source>
        <dbReference type="ARBA" id="ARBA00022989"/>
    </source>
</evidence>
<keyword evidence="5" id="KW-0677">Repeat</keyword>
<keyword evidence="8" id="KW-0496">Mitochondrion</keyword>
<evidence type="ECO:0000256" key="3">
    <source>
        <dbReference type="ARBA" id="ARBA00022448"/>
    </source>
</evidence>
<reference evidence="12" key="1">
    <citation type="submission" date="2020-08" db="EMBL/GenBank/DDBJ databases">
        <title>Multicomponent nature underlies the extraordinary mechanical properties of spider dragline silk.</title>
        <authorList>
            <person name="Kono N."/>
            <person name="Nakamura H."/>
            <person name="Mori M."/>
            <person name="Yoshida Y."/>
            <person name="Ohtoshi R."/>
            <person name="Malay A.D."/>
            <person name="Moran D.A.P."/>
            <person name="Tomita M."/>
            <person name="Numata K."/>
            <person name="Arakawa K."/>
        </authorList>
    </citation>
    <scope>NUCLEOTIDE SEQUENCE</scope>
</reference>
<dbReference type="Proteomes" id="UP000887013">
    <property type="component" value="Unassembled WGS sequence"/>
</dbReference>
<dbReference type="PANTHER" id="PTHR45928">
    <property type="entry name" value="RE38146P"/>
    <property type="match status" value="1"/>
</dbReference>
<dbReference type="PANTHER" id="PTHR45928:SF1">
    <property type="entry name" value="RE38146P"/>
    <property type="match status" value="1"/>
</dbReference>
<evidence type="ECO:0000256" key="6">
    <source>
        <dbReference type="ARBA" id="ARBA00022792"/>
    </source>
</evidence>
<keyword evidence="4 10" id="KW-0812">Transmembrane</keyword>
<keyword evidence="7" id="KW-1133">Transmembrane helix</keyword>
<evidence type="ECO:0000256" key="8">
    <source>
        <dbReference type="ARBA" id="ARBA00023128"/>
    </source>
</evidence>
<feature type="repeat" description="Solcar" evidence="10">
    <location>
        <begin position="99"/>
        <end position="192"/>
    </location>
</feature>
<comment type="subcellular location">
    <subcellularLocation>
        <location evidence="1">Mitochondrion inner membrane</location>
        <topology evidence="1">Multi-pass membrane protein</topology>
    </subcellularLocation>
</comment>
<gene>
    <name evidence="12" type="primary">slc25a35</name>
    <name evidence="12" type="ORF">NPIL_505101</name>
</gene>